<accession>A0A4Y7KQH2</accession>
<protein>
    <recommendedName>
        <fullName evidence="5">SHSP domain-containing protein</fullName>
    </recommendedName>
</protein>
<gene>
    <name evidence="6" type="ORF">C5167_049868</name>
</gene>
<organism evidence="6 7">
    <name type="scientific">Papaver somniferum</name>
    <name type="common">Opium poppy</name>
    <dbReference type="NCBI Taxonomy" id="3469"/>
    <lineage>
        <taxon>Eukaryota</taxon>
        <taxon>Viridiplantae</taxon>
        <taxon>Streptophyta</taxon>
        <taxon>Embryophyta</taxon>
        <taxon>Tracheophyta</taxon>
        <taxon>Spermatophyta</taxon>
        <taxon>Magnoliopsida</taxon>
        <taxon>Ranunculales</taxon>
        <taxon>Papaveraceae</taxon>
        <taxon>Papaveroideae</taxon>
        <taxon>Papaver</taxon>
    </lineage>
</organism>
<dbReference type="InterPro" id="IPR008978">
    <property type="entry name" value="HSP20-like_chaperone"/>
</dbReference>
<sequence>MAMAIRRTITTPNLVNKIFHPICSPARAVIPSSTRFFSDSSSTQMQNRDEIERGIDIDRRSSDSLSRRRDTYPSLFSDVFDPFSPSRSLSSLFNMMDNFMDSPFTSPRGGLGSGGLRRGWDAREDENSLCLKIDMPGLSKEEVNVSVDQNTLTIKGEGGKETDDEESVRRYSSRIDLPPKVYKLDQIRAEMKNGVLKVFVPKVKEEERSDVVQVNVE</sequence>
<evidence type="ECO:0000313" key="7">
    <source>
        <dbReference type="Proteomes" id="UP000316621"/>
    </source>
</evidence>
<name>A0A4Y7KQH2_PAPSO</name>
<evidence type="ECO:0000313" key="6">
    <source>
        <dbReference type="EMBL" id="RZC74388.1"/>
    </source>
</evidence>
<dbReference type="STRING" id="3469.A0A4Y7KQH2"/>
<feature type="domain" description="SHSP" evidence="5">
    <location>
        <begin position="111"/>
        <end position="217"/>
    </location>
</feature>
<keyword evidence="7" id="KW-1185">Reference proteome</keyword>
<dbReference type="AlphaFoldDB" id="A0A4Y7KQH2"/>
<dbReference type="Pfam" id="PF00011">
    <property type="entry name" value="HSP20"/>
    <property type="match status" value="1"/>
</dbReference>
<dbReference type="Proteomes" id="UP000316621">
    <property type="component" value="Chromosome 8"/>
</dbReference>
<evidence type="ECO:0000256" key="3">
    <source>
        <dbReference type="PROSITE-ProRule" id="PRU00285"/>
    </source>
</evidence>
<dbReference type="OMA" id="NTNAMRH"/>
<dbReference type="EMBL" id="CM010722">
    <property type="protein sequence ID" value="RZC74388.1"/>
    <property type="molecule type" value="Genomic_DNA"/>
</dbReference>
<dbReference type="InterPro" id="IPR002068">
    <property type="entry name" value="A-crystallin/Hsp20_dom"/>
</dbReference>
<evidence type="ECO:0000256" key="1">
    <source>
        <dbReference type="ARBA" id="ARBA00022946"/>
    </source>
</evidence>
<dbReference type="OrthoDB" id="1431247at2759"/>
<dbReference type="PANTHER" id="PTHR46991">
    <property type="entry name" value="23.5 KDA HEAT SHOCK PROTEIN, MITOCHONDRIAL"/>
    <property type="match status" value="1"/>
</dbReference>
<comment type="similarity">
    <text evidence="3 4">Belongs to the small heat shock protein (HSP20) family.</text>
</comment>
<proteinExistence type="inferred from homology"/>
<dbReference type="PROSITE" id="PS01031">
    <property type="entry name" value="SHSP"/>
    <property type="match status" value="1"/>
</dbReference>
<evidence type="ECO:0000256" key="4">
    <source>
        <dbReference type="RuleBase" id="RU003616"/>
    </source>
</evidence>
<dbReference type="Gramene" id="RZC74388">
    <property type="protein sequence ID" value="RZC74388"/>
    <property type="gene ID" value="C5167_049868"/>
</dbReference>
<dbReference type="InterPro" id="IPR044656">
    <property type="entry name" value="HSP14.7/HSP23.5/HSP23.6-like"/>
</dbReference>
<dbReference type="CDD" id="cd06464">
    <property type="entry name" value="ACD_sHsps-like"/>
    <property type="match status" value="1"/>
</dbReference>
<dbReference type="Gene3D" id="2.60.40.790">
    <property type="match status" value="1"/>
</dbReference>
<evidence type="ECO:0000259" key="5">
    <source>
        <dbReference type="PROSITE" id="PS01031"/>
    </source>
</evidence>
<keyword evidence="1" id="KW-0809">Transit peptide</keyword>
<dbReference type="SUPFAM" id="SSF49764">
    <property type="entry name" value="HSP20-like chaperones"/>
    <property type="match status" value="1"/>
</dbReference>
<evidence type="ECO:0000256" key="2">
    <source>
        <dbReference type="ARBA" id="ARBA00023016"/>
    </source>
</evidence>
<keyword evidence="2" id="KW-0346">Stress response</keyword>
<dbReference type="PANTHER" id="PTHR46991:SF11">
    <property type="entry name" value="SMALL HEAT SHOCK PROTEIN HSPF"/>
    <property type="match status" value="1"/>
</dbReference>
<reference evidence="6 7" key="1">
    <citation type="journal article" date="2018" name="Science">
        <title>The opium poppy genome and morphinan production.</title>
        <authorList>
            <person name="Guo L."/>
            <person name="Winzer T."/>
            <person name="Yang X."/>
            <person name="Li Y."/>
            <person name="Ning Z."/>
            <person name="He Z."/>
            <person name="Teodor R."/>
            <person name="Lu Y."/>
            <person name="Bowser T.A."/>
            <person name="Graham I.A."/>
            <person name="Ye K."/>
        </authorList>
    </citation>
    <scope>NUCLEOTIDE SEQUENCE [LARGE SCALE GENOMIC DNA]</scope>
    <source>
        <strain evidence="7">cv. HN1</strain>
        <tissue evidence="6">Leaves</tissue>
    </source>
</reference>